<reference evidence="7" key="1">
    <citation type="journal article" date="2015" name="Nature">
        <title>Complex archaea that bridge the gap between prokaryotes and eukaryotes.</title>
        <authorList>
            <person name="Spang A."/>
            <person name="Saw J.H."/>
            <person name="Jorgensen S.L."/>
            <person name="Zaremba-Niedzwiedzka K."/>
            <person name="Martijn J."/>
            <person name="Lind A.E."/>
            <person name="van Eijk R."/>
            <person name="Schleper C."/>
            <person name="Guy L."/>
            <person name="Ettema T.J."/>
        </authorList>
    </citation>
    <scope>NUCLEOTIDE SEQUENCE</scope>
</reference>
<dbReference type="InterPro" id="IPR003317">
    <property type="entry name" value="Cyt-d_oxidase_su2"/>
</dbReference>
<evidence type="ECO:0000313" key="7">
    <source>
        <dbReference type="EMBL" id="KKN86499.1"/>
    </source>
</evidence>
<dbReference type="GO" id="GO:0005886">
    <property type="term" value="C:plasma membrane"/>
    <property type="evidence" value="ECO:0007669"/>
    <property type="project" value="UniProtKB-SubCell"/>
</dbReference>
<evidence type="ECO:0000256" key="1">
    <source>
        <dbReference type="ARBA" id="ARBA00004651"/>
    </source>
</evidence>
<dbReference type="EMBL" id="LAZR01000147">
    <property type="protein sequence ID" value="KKN86499.1"/>
    <property type="molecule type" value="Genomic_DNA"/>
</dbReference>
<name>A0A0F9U4H7_9ZZZZ</name>
<comment type="subcellular location">
    <subcellularLocation>
        <location evidence="1">Cell membrane</location>
        <topology evidence="1">Multi-pass membrane protein</topology>
    </subcellularLocation>
</comment>
<sequence>MDLAILWAFLIAFAVVAYVILDGFDLGTGILFPLLGRASAM</sequence>
<gene>
    <name evidence="7" type="ORF">LCGC14_0268980</name>
</gene>
<keyword evidence="2" id="KW-1003">Cell membrane</keyword>
<dbReference type="AlphaFoldDB" id="A0A0F9U4H7"/>
<accession>A0A0F9U4H7</accession>
<proteinExistence type="predicted"/>
<evidence type="ECO:0008006" key="8">
    <source>
        <dbReference type="Google" id="ProtNLM"/>
    </source>
</evidence>
<organism evidence="7">
    <name type="scientific">marine sediment metagenome</name>
    <dbReference type="NCBI Taxonomy" id="412755"/>
    <lineage>
        <taxon>unclassified sequences</taxon>
        <taxon>metagenomes</taxon>
        <taxon>ecological metagenomes</taxon>
    </lineage>
</organism>
<protein>
    <recommendedName>
        <fullName evidence="8">Ubiquinol oxidase subunit II</fullName>
    </recommendedName>
</protein>
<keyword evidence="4 6" id="KW-1133">Transmembrane helix</keyword>
<evidence type="ECO:0000256" key="4">
    <source>
        <dbReference type="ARBA" id="ARBA00022989"/>
    </source>
</evidence>
<keyword evidence="3 6" id="KW-0812">Transmembrane</keyword>
<dbReference type="Pfam" id="PF02322">
    <property type="entry name" value="Cyt_bd_oxida_II"/>
    <property type="match status" value="1"/>
</dbReference>
<evidence type="ECO:0000256" key="2">
    <source>
        <dbReference type="ARBA" id="ARBA00022475"/>
    </source>
</evidence>
<evidence type="ECO:0000256" key="6">
    <source>
        <dbReference type="SAM" id="Phobius"/>
    </source>
</evidence>
<evidence type="ECO:0000256" key="5">
    <source>
        <dbReference type="ARBA" id="ARBA00023136"/>
    </source>
</evidence>
<comment type="caution">
    <text evidence="7">The sequence shown here is derived from an EMBL/GenBank/DDBJ whole genome shotgun (WGS) entry which is preliminary data.</text>
</comment>
<feature type="transmembrane region" description="Helical" evidence="6">
    <location>
        <begin position="6"/>
        <end position="35"/>
    </location>
</feature>
<evidence type="ECO:0000256" key="3">
    <source>
        <dbReference type="ARBA" id="ARBA00022692"/>
    </source>
</evidence>
<keyword evidence="5 6" id="KW-0472">Membrane</keyword>